<proteinExistence type="predicted"/>
<dbReference type="AlphaFoldDB" id="A0A0C3DKA8"/>
<name>A0A0C3DKA8_9AGAM</name>
<reference evidence="1 2" key="1">
    <citation type="submission" date="2014-04" db="EMBL/GenBank/DDBJ databases">
        <authorList>
            <consortium name="DOE Joint Genome Institute"/>
            <person name="Kuo A."/>
            <person name="Kohler A."/>
            <person name="Nagy L.G."/>
            <person name="Floudas D."/>
            <person name="Copeland A."/>
            <person name="Barry K.W."/>
            <person name="Cichocki N."/>
            <person name="Veneault-Fourrey C."/>
            <person name="LaButti K."/>
            <person name="Lindquist E.A."/>
            <person name="Lipzen A."/>
            <person name="Lundell T."/>
            <person name="Morin E."/>
            <person name="Murat C."/>
            <person name="Sun H."/>
            <person name="Tunlid A."/>
            <person name="Henrissat B."/>
            <person name="Grigoriev I.V."/>
            <person name="Hibbett D.S."/>
            <person name="Martin F."/>
            <person name="Nordberg H.P."/>
            <person name="Cantor M.N."/>
            <person name="Hua S.X."/>
        </authorList>
    </citation>
    <scope>NUCLEOTIDE SEQUENCE [LARGE SCALE GENOMIC DNA]</scope>
    <source>
        <strain evidence="1 2">Foug A</strain>
    </source>
</reference>
<dbReference type="EMBL" id="KN822110">
    <property type="protein sequence ID" value="KIM56754.1"/>
    <property type="molecule type" value="Genomic_DNA"/>
</dbReference>
<evidence type="ECO:0000313" key="1">
    <source>
        <dbReference type="EMBL" id="KIM56754.1"/>
    </source>
</evidence>
<dbReference type="InParanoid" id="A0A0C3DKA8"/>
<evidence type="ECO:0000313" key="2">
    <source>
        <dbReference type="Proteomes" id="UP000053989"/>
    </source>
</evidence>
<dbReference type="Proteomes" id="UP000053989">
    <property type="component" value="Unassembled WGS sequence"/>
</dbReference>
<dbReference type="HOGENOM" id="CLU_141770_0_0_1"/>
<accession>A0A0C3DKA8</accession>
<organism evidence="1 2">
    <name type="scientific">Scleroderma citrinum Foug A</name>
    <dbReference type="NCBI Taxonomy" id="1036808"/>
    <lineage>
        <taxon>Eukaryota</taxon>
        <taxon>Fungi</taxon>
        <taxon>Dikarya</taxon>
        <taxon>Basidiomycota</taxon>
        <taxon>Agaricomycotina</taxon>
        <taxon>Agaricomycetes</taxon>
        <taxon>Agaricomycetidae</taxon>
        <taxon>Boletales</taxon>
        <taxon>Sclerodermatineae</taxon>
        <taxon>Sclerodermataceae</taxon>
        <taxon>Scleroderma</taxon>
    </lineage>
</organism>
<keyword evidence="2" id="KW-1185">Reference proteome</keyword>
<reference evidence="2" key="2">
    <citation type="submission" date="2015-01" db="EMBL/GenBank/DDBJ databases">
        <title>Evolutionary Origins and Diversification of the Mycorrhizal Mutualists.</title>
        <authorList>
            <consortium name="DOE Joint Genome Institute"/>
            <consortium name="Mycorrhizal Genomics Consortium"/>
            <person name="Kohler A."/>
            <person name="Kuo A."/>
            <person name="Nagy L.G."/>
            <person name="Floudas D."/>
            <person name="Copeland A."/>
            <person name="Barry K.W."/>
            <person name="Cichocki N."/>
            <person name="Veneault-Fourrey C."/>
            <person name="LaButti K."/>
            <person name="Lindquist E.A."/>
            <person name="Lipzen A."/>
            <person name="Lundell T."/>
            <person name="Morin E."/>
            <person name="Murat C."/>
            <person name="Riley R."/>
            <person name="Ohm R."/>
            <person name="Sun H."/>
            <person name="Tunlid A."/>
            <person name="Henrissat B."/>
            <person name="Grigoriev I.V."/>
            <person name="Hibbett D.S."/>
            <person name="Martin F."/>
        </authorList>
    </citation>
    <scope>NUCLEOTIDE SEQUENCE [LARGE SCALE GENOMIC DNA]</scope>
    <source>
        <strain evidence="2">Foug A</strain>
    </source>
</reference>
<sequence length="95" mass="10880">MNVNYLPYDPYSSTQGDVGRPYTDSEYHTCWRCGPCRWKNCTLVISCEAVAPHLEFTHGVKGNRGPIACAWHDCGEMILPINIAHHVRQKHFLHQ</sequence>
<protein>
    <submittedName>
        <fullName evidence="1">Uncharacterized protein</fullName>
    </submittedName>
</protein>
<gene>
    <name evidence="1" type="ORF">SCLCIDRAFT_1220017</name>
</gene>